<gene>
    <name evidence="1" type="ORF">OXX778_LOCUS9084</name>
</gene>
<protein>
    <submittedName>
        <fullName evidence="1">Uncharacterized protein</fullName>
    </submittedName>
</protein>
<proteinExistence type="predicted"/>
<dbReference type="AlphaFoldDB" id="A0A813W0H1"/>
<name>A0A813W0H1_9BILA</name>
<comment type="caution">
    <text evidence="1">The sequence shown here is derived from an EMBL/GenBank/DDBJ whole genome shotgun (WGS) entry which is preliminary data.</text>
</comment>
<sequence length="90" mass="10575">MNNSPFINKLRSNKNYKATEPIVKSQKRLIRNELQGNEFDNLIDQVCTSKAISIFEHEPENILDAFNLDDENNVQKNFFHMQLWQGNYAT</sequence>
<keyword evidence="2" id="KW-1185">Reference proteome</keyword>
<evidence type="ECO:0000313" key="2">
    <source>
        <dbReference type="Proteomes" id="UP000663879"/>
    </source>
</evidence>
<reference evidence="1" key="1">
    <citation type="submission" date="2021-02" db="EMBL/GenBank/DDBJ databases">
        <authorList>
            <person name="Nowell W R."/>
        </authorList>
    </citation>
    <scope>NUCLEOTIDE SEQUENCE</scope>
    <source>
        <strain evidence="1">Ploen Becks lab</strain>
    </source>
</reference>
<dbReference type="Proteomes" id="UP000663879">
    <property type="component" value="Unassembled WGS sequence"/>
</dbReference>
<organism evidence="1 2">
    <name type="scientific">Brachionus calyciflorus</name>
    <dbReference type="NCBI Taxonomy" id="104777"/>
    <lineage>
        <taxon>Eukaryota</taxon>
        <taxon>Metazoa</taxon>
        <taxon>Spiralia</taxon>
        <taxon>Gnathifera</taxon>
        <taxon>Rotifera</taxon>
        <taxon>Eurotatoria</taxon>
        <taxon>Monogononta</taxon>
        <taxon>Pseudotrocha</taxon>
        <taxon>Ploima</taxon>
        <taxon>Brachionidae</taxon>
        <taxon>Brachionus</taxon>
    </lineage>
</organism>
<accession>A0A813W0H1</accession>
<evidence type="ECO:0000313" key="1">
    <source>
        <dbReference type="EMBL" id="CAF0853722.1"/>
    </source>
</evidence>
<dbReference type="EMBL" id="CAJNOC010001311">
    <property type="protein sequence ID" value="CAF0853722.1"/>
    <property type="molecule type" value="Genomic_DNA"/>
</dbReference>